<dbReference type="Gene3D" id="1.10.10.60">
    <property type="entry name" value="Homeodomain-like"/>
    <property type="match status" value="1"/>
</dbReference>
<keyword evidence="3" id="KW-0175">Coiled coil</keyword>
<feature type="compositionally biased region" description="Low complexity" evidence="4">
    <location>
        <begin position="214"/>
        <end position="224"/>
    </location>
</feature>
<keyword evidence="2" id="KW-0539">Nucleus</keyword>
<dbReference type="EMBL" id="GG738853">
    <property type="protein sequence ID" value="EFC47702.1"/>
    <property type="molecule type" value="Genomic_DNA"/>
</dbReference>
<keyword evidence="8" id="KW-1185">Reference proteome</keyword>
<dbReference type="GO" id="GO:0003677">
    <property type="term" value="F:DNA binding"/>
    <property type="evidence" value="ECO:0007669"/>
    <property type="project" value="TreeGrafter"/>
</dbReference>
<feature type="compositionally biased region" description="Low complexity" evidence="4">
    <location>
        <begin position="311"/>
        <end position="325"/>
    </location>
</feature>
<feature type="compositionally biased region" description="Polar residues" evidence="4">
    <location>
        <begin position="990"/>
        <end position="1000"/>
    </location>
</feature>
<feature type="domain" description="Myb-like" evidence="5">
    <location>
        <begin position="135"/>
        <end position="183"/>
    </location>
</feature>
<dbReference type="OrthoDB" id="2339771at2759"/>
<feature type="compositionally biased region" description="Low complexity" evidence="4">
    <location>
        <begin position="1025"/>
        <end position="1035"/>
    </location>
</feature>
<dbReference type="SUPFAM" id="SSF46689">
    <property type="entry name" value="Homeodomain-like"/>
    <property type="match status" value="1"/>
</dbReference>
<dbReference type="GO" id="GO:0017053">
    <property type="term" value="C:transcription repressor complex"/>
    <property type="evidence" value="ECO:0007669"/>
    <property type="project" value="InterPro"/>
</dbReference>
<evidence type="ECO:0000256" key="4">
    <source>
        <dbReference type="SAM" id="MobiDB-lite"/>
    </source>
</evidence>
<dbReference type="eggNOG" id="KOG1019">
    <property type="taxonomic scope" value="Eukaryota"/>
</dbReference>
<gene>
    <name evidence="7" type="ORF">NAEGRDRAFT_57221</name>
</gene>
<feature type="compositionally biased region" description="Low complexity" evidence="4">
    <location>
        <begin position="1001"/>
        <end position="1016"/>
    </location>
</feature>
<dbReference type="VEuPathDB" id="AmoebaDB:NAEGRDRAFT_57221"/>
<feature type="region of interest" description="Disordered" evidence="4">
    <location>
        <begin position="311"/>
        <end position="342"/>
    </location>
</feature>
<name>D2V5S3_NAEGR</name>
<dbReference type="GO" id="GO:0006351">
    <property type="term" value="P:DNA-templated transcription"/>
    <property type="evidence" value="ECO:0007669"/>
    <property type="project" value="InterPro"/>
</dbReference>
<evidence type="ECO:0000313" key="7">
    <source>
        <dbReference type="EMBL" id="EFC47702.1"/>
    </source>
</evidence>
<dbReference type="RefSeq" id="XP_002680446.1">
    <property type="nucleotide sequence ID" value="XM_002680400.1"/>
</dbReference>
<reference evidence="7 8" key="1">
    <citation type="journal article" date="2010" name="Cell">
        <title>The genome of Naegleria gruberi illuminates early eukaryotic versatility.</title>
        <authorList>
            <person name="Fritz-Laylin L.K."/>
            <person name="Prochnik S.E."/>
            <person name="Ginger M.L."/>
            <person name="Dacks J.B."/>
            <person name="Carpenter M.L."/>
            <person name="Field M.C."/>
            <person name="Kuo A."/>
            <person name="Paredez A."/>
            <person name="Chapman J."/>
            <person name="Pham J."/>
            <person name="Shu S."/>
            <person name="Neupane R."/>
            <person name="Cipriano M."/>
            <person name="Mancuso J."/>
            <person name="Tu H."/>
            <person name="Salamov A."/>
            <person name="Lindquist E."/>
            <person name="Shapiro H."/>
            <person name="Lucas S."/>
            <person name="Grigoriev I.V."/>
            <person name="Cande W.Z."/>
            <person name="Fulton C."/>
            <person name="Rokhsar D.S."/>
            <person name="Dawson S.C."/>
        </authorList>
    </citation>
    <scope>NUCLEOTIDE SEQUENCE [LARGE SCALE GENOMIC DNA]</scope>
    <source>
        <strain evidence="7 8">NEG-M</strain>
    </source>
</reference>
<dbReference type="GO" id="GO:0051726">
    <property type="term" value="P:regulation of cell cycle"/>
    <property type="evidence" value="ECO:0007669"/>
    <property type="project" value="TreeGrafter"/>
</dbReference>
<feature type="compositionally biased region" description="Basic residues" evidence="4">
    <location>
        <begin position="251"/>
        <end position="263"/>
    </location>
</feature>
<dbReference type="InterPro" id="IPR033471">
    <property type="entry name" value="DIRP"/>
</dbReference>
<feature type="compositionally biased region" description="Polar residues" evidence="4">
    <location>
        <begin position="264"/>
        <end position="276"/>
    </location>
</feature>
<dbReference type="PANTHER" id="PTHR21689">
    <property type="entry name" value="LIN-9"/>
    <property type="match status" value="1"/>
</dbReference>
<feature type="region of interest" description="Disordered" evidence="4">
    <location>
        <begin position="78"/>
        <end position="122"/>
    </location>
</feature>
<accession>D2V5S3</accession>
<protein>
    <submittedName>
        <fullName evidence="7">DIRP domain-containing protein</fullName>
    </submittedName>
</protein>
<dbReference type="Pfam" id="PF06584">
    <property type="entry name" value="DIRP"/>
    <property type="match status" value="1"/>
</dbReference>
<dbReference type="SMART" id="SM00717">
    <property type="entry name" value="SANT"/>
    <property type="match status" value="1"/>
</dbReference>
<feature type="compositionally biased region" description="Low complexity" evidence="4">
    <location>
        <begin position="1"/>
        <end position="22"/>
    </location>
</feature>
<dbReference type="GO" id="GO:0005654">
    <property type="term" value="C:nucleoplasm"/>
    <property type="evidence" value="ECO:0007669"/>
    <property type="project" value="TreeGrafter"/>
</dbReference>
<feature type="compositionally biased region" description="Low complexity" evidence="4">
    <location>
        <begin position="333"/>
        <end position="342"/>
    </location>
</feature>
<sequence>MSSSSSSTSSAAQQQLQQQEQQYNEQGEDFPSLFIRAASFSSSSESDDIIPNHQQHTTQPIKTYESKINYEHQMVIDNEESELNLSPRRSSRKKTPKKQFSPTHKEQSDKKTTPSKIQIPPSPIQSQVIQHDYPFGEPWTQEELSTFLEGFNKYKTDWGMIKPLLPSRSVSMINSLYETHKRFIEADCGLDVKKLQFHDIHLDYISFKQQQMIPSPQPQQFQQLPPQPIPPRAKNSARKRLQDEFDAISSPKKKGSPRQRFSKTSKIIPTTSNSNTLIPNFKRKQKIIMEQLPLEVIESFQSDSDTVTLTSSQSSLSVSNTESQPTSPPPPQSLQSPLSPTSDLSSFTAAIGMLSPDSKKNYEKNKMLPIKLRKKGTHGNPLLKYIQIANGDQNDTELLESAQNAGMKIVKILSRKKTRTFCSSEWFYPTIDFGFFEKNEFLECLSCLDEPYRNRKSFKKSELKGLRAEMCKKFGKPRRFSQAYLKQERAKLEMNRSFAREYYQKFKQVYQLSQDNQPFVPPPVIMDYPLVSELQFIERLAAPFKKNDQVLVLNPETQHVQLATIMDDIPHSKTDYRVKFLYTKEERIVQDTEIMQLGTVSVLPVQRRVPEMFRPVIQDGILPPQTPPRKSNYSFLSGDNNLNNSMLSASSPHSPFFSNNHPIFQSPPSSANDIHDNGASLQTPTKKQKLDGGLMSPSNIFASPNMESHEFSNPLSSPQHGFAQNQPPPVMATGIVDLSNPSQEVVRNISKCIFLLRKKHEHMVLFKNLNEKARHAMMKHSLAMASSNTSEEGSSSSVTPIIFQKSFCIEYTKLVLDLSKINNELEVLLPQVRSYSSTPNYATTNYPIHSIFSQSITKQSTFLFQKQTNGPARQQMCQDIFESNRNHAKDIVNCVMAQLLTQLPSTTSENVTSSLAADSEEINYAANTSTSHLTTTHRSGSGSDSDSEFLPSSKPQIPPSNKNIFNPPSSISSEKPPLHYVHKHYHHYTDTSQNSKLSGASQSLRSSVSTSTSSSSKIHQTNIDSISSSSLSSSSRRMGQGVAPPSSTLSSTILTNTTAASPPMQHDSKAILSALQSLQEKIKTLQTRVDELEREKVEQRHRYEQELFSLKMKLESERDSYKEQLDITRTECKRYSDKLTETEKELTQCKDSRREISTNNSKSQQRTLELERKSNTLETELLDLKENHSRLNNLYEQSLNKIEELQSNLVKYHRRKERLEVEKKELDTALKEMIDLHQQFVNQTLGEQTTQNHMSSSQHIHHQQQQYVSNNHHNHVHNSNTIKSSPMVQQPAIIPQQTISPPPRSSSPTMDKKKKKLASLARPKSAGVLQPTISSSRKKRREQTSKRMTAVHYSTNQIPVSSSAQQQLQQPYVNQSATNIISKLSLNKNLHERLKKSNNNTAPPFLPNSFNSNSRTFHAAGQAQNLLSTTVGIGKKESTNYYGANEHAQDREHIQVLREVDAFNSGEEIRDCIAQLEEEYLQSQEQYKLYLSKLSEPEVNIDFVKEQLKYLTESMDRKNKQLNTLKTYHLSVCERIRDATSPPKIRGSEKRVQALRLFNDLRKLQQQGTVANHC</sequence>
<dbReference type="PANTHER" id="PTHR21689:SF2">
    <property type="entry name" value="PROTEIN LIN-9 HOMOLOG"/>
    <property type="match status" value="1"/>
</dbReference>
<evidence type="ECO:0000259" key="5">
    <source>
        <dbReference type="SMART" id="SM00717"/>
    </source>
</evidence>
<feature type="compositionally biased region" description="Polar residues" evidence="4">
    <location>
        <begin position="953"/>
        <end position="973"/>
    </location>
</feature>
<feature type="compositionally biased region" description="Polar residues" evidence="4">
    <location>
        <begin position="658"/>
        <end position="672"/>
    </location>
</feature>
<feature type="coiled-coil region" evidence="3">
    <location>
        <begin position="1068"/>
        <end position="1239"/>
    </location>
</feature>
<feature type="region of interest" description="Disordered" evidence="4">
    <location>
        <begin position="214"/>
        <end position="276"/>
    </location>
</feature>
<evidence type="ECO:0000256" key="1">
    <source>
        <dbReference type="ARBA" id="ARBA00004123"/>
    </source>
</evidence>
<comment type="subcellular location">
    <subcellularLocation>
        <location evidence="1">Nucleus</location>
    </subcellularLocation>
</comment>
<dbReference type="InParanoid" id="D2V5S3"/>
<dbReference type="GO" id="GO:0006357">
    <property type="term" value="P:regulation of transcription by RNA polymerase II"/>
    <property type="evidence" value="ECO:0007669"/>
    <property type="project" value="TreeGrafter"/>
</dbReference>
<dbReference type="InterPro" id="IPR010561">
    <property type="entry name" value="LIN-9/ALY1"/>
</dbReference>
<evidence type="ECO:0000256" key="2">
    <source>
        <dbReference type="ARBA" id="ARBA00023242"/>
    </source>
</evidence>
<dbReference type="KEGG" id="ngr:NAEGRDRAFT_57221"/>
<feature type="region of interest" description="Disordered" evidence="4">
    <location>
        <begin position="988"/>
        <end position="1050"/>
    </location>
</feature>
<dbReference type="GeneID" id="8849257"/>
<dbReference type="Proteomes" id="UP000006671">
    <property type="component" value="Unassembled WGS sequence"/>
</dbReference>
<dbReference type="InterPro" id="IPR009057">
    <property type="entry name" value="Homeodomain-like_sf"/>
</dbReference>
<feature type="compositionally biased region" description="Low complexity" evidence="4">
    <location>
        <begin position="929"/>
        <end position="943"/>
    </location>
</feature>
<feature type="compositionally biased region" description="Polar residues" evidence="4">
    <location>
        <begin position="52"/>
        <end position="61"/>
    </location>
</feature>
<proteinExistence type="predicted"/>
<feature type="compositionally biased region" description="Basic and acidic residues" evidence="4">
    <location>
        <begin position="103"/>
        <end position="112"/>
    </location>
</feature>
<dbReference type="Pfam" id="PF00249">
    <property type="entry name" value="Myb_DNA-binding"/>
    <property type="match status" value="1"/>
</dbReference>
<feature type="region of interest" description="Disordered" evidence="4">
    <location>
        <begin position="1294"/>
        <end position="1348"/>
    </location>
</feature>
<evidence type="ECO:0000256" key="3">
    <source>
        <dbReference type="SAM" id="Coils"/>
    </source>
</evidence>
<evidence type="ECO:0000313" key="8">
    <source>
        <dbReference type="Proteomes" id="UP000006671"/>
    </source>
</evidence>
<dbReference type="SMART" id="SM01135">
    <property type="entry name" value="DIRP"/>
    <property type="match status" value="1"/>
</dbReference>
<evidence type="ECO:0000259" key="6">
    <source>
        <dbReference type="SMART" id="SM01135"/>
    </source>
</evidence>
<feature type="region of interest" description="Disordered" evidence="4">
    <location>
        <begin position="929"/>
        <end position="976"/>
    </location>
</feature>
<feature type="region of interest" description="Disordered" evidence="4">
    <location>
        <begin position="1"/>
        <end position="66"/>
    </location>
</feature>
<organism evidence="8">
    <name type="scientific">Naegleria gruberi</name>
    <name type="common">Amoeba</name>
    <dbReference type="NCBI Taxonomy" id="5762"/>
    <lineage>
        <taxon>Eukaryota</taxon>
        <taxon>Discoba</taxon>
        <taxon>Heterolobosea</taxon>
        <taxon>Tetramitia</taxon>
        <taxon>Eutetramitia</taxon>
        <taxon>Vahlkampfiidae</taxon>
        <taxon>Naegleria</taxon>
    </lineage>
</organism>
<dbReference type="STRING" id="5762.D2V5S3"/>
<feature type="domain" description="DIRP" evidence="6">
    <location>
        <begin position="427"/>
        <end position="536"/>
    </location>
</feature>
<dbReference type="CDD" id="cd00167">
    <property type="entry name" value="SANT"/>
    <property type="match status" value="1"/>
</dbReference>
<dbReference type="InterPro" id="IPR001005">
    <property type="entry name" value="SANT/Myb"/>
</dbReference>
<feature type="region of interest" description="Disordered" evidence="4">
    <location>
        <begin position="658"/>
        <end position="692"/>
    </location>
</feature>